<keyword evidence="4" id="KW-1185">Reference proteome</keyword>
<protein>
    <submittedName>
        <fullName evidence="3">Enoyl-CoA hydratase</fullName>
    </submittedName>
</protein>
<dbReference type="AlphaFoldDB" id="A0A501PBX4"/>
<dbReference type="GO" id="GO:0016829">
    <property type="term" value="F:lyase activity"/>
    <property type="evidence" value="ECO:0007669"/>
    <property type="project" value="UniProtKB-KW"/>
</dbReference>
<dbReference type="GO" id="GO:0006635">
    <property type="term" value="P:fatty acid beta-oxidation"/>
    <property type="evidence" value="ECO:0007669"/>
    <property type="project" value="TreeGrafter"/>
</dbReference>
<sequence length="262" mass="28494">MDYKTLDVELKDNILKVTLNRPNDANSISLPLAKELMDLFTRECENPEIRAVVLTGAGKLFCAGGDLETMLAQGENTKVFLRELTSYLHAAVARMSVMNAPVIAAVNGTAAGAGMALACAADLAICEESSRFVLAYTKVGLVMDGSSSWYLPRIVGLRRAMELALDNRMLSSQEALDWGIINRIAPDGEVVDHAMEWAKQLANGPTGSFGVVKNMLRQSLQTDLDRQLEVESMLMSAAAESDDGQEGMRAFFEKRPPNFKGS</sequence>
<evidence type="ECO:0000313" key="4">
    <source>
        <dbReference type="Proteomes" id="UP000319148"/>
    </source>
</evidence>
<dbReference type="Gene3D" id="3.90.226.10">
    <property type="entry name" value="2-enoyl-CoA Hydratase, Chain A, domain 1"/>
    <property type="match status" value="1"/>
</dbReference>
<dbReference type="RefSeq" id="WP_139942176.1">
    <property type="nucleotide sequence ID" value="NZ_JBHSYP010000005.1"/>
</dbReference>
<dbReference type="Gene3D" id="1.10.12.10">
    <property type="entry name" value="Lyase 2-enoyl-coa Hydratase, Chain A, domain 2"/>
    <property type="match status" value="1"/>
</dbReference>
<dbReference type="PANTHER" id="PTHR11941">
    <property type="entry name" value="ENOYL-COA HYDRATASE-RELATED"/>
    <property type="match status" value="1"/>
</dbReference>
<keyword evidence="2" id="KW-0456">Lyase</keyword>
<dbReference type="Pfam" id="PF00378">
    <property type="entry name" value="ECH_1"/>
    <property type="match status" value="1"/>
</dbReference>
<name>A0A501PBX4_9PROT</name>
<dbReference type="InterPro" id="IPR014748">
    <property type="entry name" value="Enoyl-CoA_hydra_C"/>
</dbReference>
<organism evidence="3 4">
    <name type="scientific">Emcibacter nanhaiensis</name>
    <dbReference type="NCBI Taxonomy" id="1505037"/>
    <lineage>
        <taxon>Bacteria</taxon>
        <taxon>Pseudomonadati</taxon>
        <taxon>Pseudomonadota</taxon>
        <taxon>Alphaproteobacteria</taxon>
        <taxon>Emcibacterales</taxon>
        <taxon>Emcibacteraceae</taxon>
        <taxon>Emcibacter</taxon>
    </lineage>
</organism>
<comment type="similarity">
    <text evidence="1">Belongs to the enoyl-CoA hydratase/isomerase family.</text>
</comment>
<gene>
    <name evidence="3" type="ORF">FIV46_17330</name>
</gene>
<dbReference type="PANTHER" id="PTHR11941:SF133">
    <property type="entry name" value="1,2-EPOXYPHENYLACETYL-COA ISOMERASE"/>
    <property type="match status" value="1"/>
</dbReference>
<evidence type="ECO:0000313" key="3">
    <source>
        <dbReference type="EMBL" id="TPD57860.1"/>
    </source>
</evidence>
<dbReference type="InterPro" id="IPR029045">
    <property type="entry name" value="ClpP/crotonase-like_dom_sf"/>
</dbReference>
<reference evidence="4" key="1">
    <citation type="submission" date="2019-06" db="EMBL/GenBank/DDBJ databases">
        <title>The complete genome of Emcibacter congregatus ZYLT.</title>
        <authorList>
            <person name="Zhao Z."/>
        </authorList>
    </citation>
    <scope>NUCLEOTIDE SEQUENCE [LARGE SCALE GENOMIC DNA]</scope>
    <source>
        <strain evidence="4">MCCC 1A06723</strain>
    </source>
</reference>
<dbReference type="OrthoDB" id="9781757at2"/>
<evidence type="ECO:0000256" key="1">
    <source>
        <dbReference type="ARBA" id="ARBA00005254"/>
    </source>
</evidence>
<accession>A0A501PBX4</accession>
<dbReference type="Proteomes" id="UP000319148">
    <property type="component" value="Unassembled WGS sequence"/>
</dbReference>
<dbReference type="InterPro" id="IPR001753">
    <property type="entry name" value="Enoyl-CoA_hydra/iso"/>
</dbReference>
<proteinExistence type="inferred from homology"/>
<evidence type="ECO:0000256" key="2">
    <source>
        <dbReference type="ARBA" id="ARBA00023239"/>
    </source>
</evidence>
<dbReference type="SUPFAM" id="SSF52096">
    <property type="entry name" value="ClpP/crotonase"/>
    <property type="match status" value="1"/>
</dbReference>
<dbReference type="CDD" id="cd06558">
    <property type="entry name" value="crotonase-like"/>
    <property type="match status" value="1"/>
</dbReference>
<dbReference type="EMBL" id="VFIY01000018">
    <property type="protein sequence ID" value="TPD57860.1"/>
    <property type="molecule type" value="Genomic_DNA"/>
</dbReference>
<comment type="caution">
    <text evidence="3">The sequence shown here is derived from an EMBL/GenBank/DDBJ whole genome shotgun (WGS) entry which is preliminary data.</text>
</comment>